<evidence type="ECO:0000313" key="2">
    <source>
        <dbReference type="Proteomes" id="UP001172457"/>
    </source>
</evidence>
<dbReference type="Proteomes" id="UP001172457">
    <property type="component" value="Chromosome 4"/>
</dbReference>
<dbReference type="EMBL" id="JARYMX010000004">
    <property type="protein sequence ID" value="KAJ9551733.1"/>
    <property type="molecule type" value="Genomic_DNA"/>
</dbReference>
<comment type="caution">
    <text evidence="1">The sequence shown here is derived from an EMBL/GenBank/DDBJ whole genome shotgun (WGS) entry which is preliminary data.</text>
</comment>
<gene>
    <name evidence="1" type="ORF">OSB04_015778</name>
</gene>
<keyword evidence="2" id="KW-1185">Reference proteome</keyword>
<protein>
    <submittedName>
        <fullName evidence="1">Uncharacterized protein</fullName>
    </submittedName>
</protein>
<dbReference type="AlphaFoldDB" id="A0AA38T7G5"/>
<evidence type="ECO:0000313" key="1">
    <source>
        <dbReference type="EMBL" id="KAJ9551733.1"/>
    </source>
</evidence>
<accession>A0AA38T7G5</accession>
<proteinExistence type="predicted"/>
<sequence length="152" mass="16862">MSHFQMGKLVFSRSTASCFVFLVLVLYGELVAGRVHYDQLLLSDGTTDHLKEIGTGIGIGMEMGMDSSEGNSSSCHQMYGFLPCSTNLPGHIFVIAIYEYLLYCGESYVSRDSRDLLFGKGYWGAVLFQLLDSLPEPLVLAGIYTLLMYIFV</sequence>
<name>A0AA38T7G5_9ASTR</name>
<reference evidence="1" key="1">
    <citation type="submission" date="2023-03" db="EMBL/GenBank/DDBJ databases">
        <title>Chromosome-scale reference genome and RAD-based genetic map of yellow starthistle (Centaurea solstitialis) reveal putative structural variation and QTLs associated with invader traits.</title>
        <authorList>
            <person name="Reatini B."/>
            <person name="Cang F.A."/>
            <person name="Jiang Q."/>
            <person name="Mckibben M.T.W."/>
            <person name="Barker M.S."/>
            <person name="Rieseberg L.H."/>
            <person name="Dlugosch K.M."/>
        </authorList>
    </citation>
    <scope>NUCLEOTIDE SEQUENCE</scope>
    <source>
        <strain evidence="1">CAN-66</strain>
        <tissue evidence="1">Leaf</tissue>
    </source>
</reference>
<organism evidence="1 2">
    <name type="scientific">Centaurea solstitialis</name>
    <name type="common">yellow star-thistle</name>
    <dbReference type="NCBI Taxonomy" id="347529"/>
    <lineage>
        <taxon>Eukaryota</taxon>
        <taxon>Viridiplantae</taxon>
        <taxon>Streptophyta</taxon>
        <taxon>Embryophyta</taxon>
        <taxon>Tracheophyta</taxon>
        <taxon>Spermatophyta</taxon>
        <taxon>Magnoliopsida</taxon>
        <taxon>eudicotyledons</taxon>
        <taxon>Gunneridae</taxon>
        <taxon>Pentapetalae</taxon>
        <taxon>asterids</taxon>
        <taxon>campanulids</taxon>
        <taxon>Asterales</taxon>
        <taxon>Asteraceae</taxon>
        <taxon>Carduoideae</taxon>
        <taxon>Cardueae</taxon>
        <taxon>Centaureinae</taxon>
        <taxon>Centaurea</taxon>
    </lineage>
</organism>